<dbReference type="Proteomes" id="UP000187465">
    <property type="component" value="Unassembled WGS sequence"/>
</dbReference>
<feature type="domain" description="N-acetyltransferase" evidence="1">
    <location>
        <begin position="133"/>
        <end position="265"/>
    </location>
</feature>
<dbReference type="InterPro" id="IPR016181">
    <property type="entry name" value="Acyl_CoA_acyltransferase"/>
</dbReference>
<organism evidence="2 3">
    <name type="scientific">Paenibacillus odorifer</name>
    <dbReference type="NCBI Taxonomy" id="189426"/>
    <lineage>
        <taxon>Bacteria</taxon>
        <taxon>Bacillati</taxon>
        <taxon>Bacillota</taxon>
        <taxon>Bacilli</taxon>
        <taxon>Bacillales</taxon>
        <taxon>Paenibacillaceae</taxon>
        <taxon>Paenibacillus</taxon>
    </lineage>
</organism>
<accession>A0A1R0WRV8</accession>
<dbReference type="PROSITE" id="PS51186">
    <property type="entry name" value="GNAT"/>
    <property type="match status" value="1"/>
</dbReference>
<dbReference type="Gene3D" id="3.40.630.30">
    <property type="match status" value="1"/>
</dbReference>
<dbReference type="SUPFAM" id="SSF55729">
    <property type="entry name" value="Acyl-CoA N-acyltransferases (Nat)"/>
    <property type="match status" value="1"/>
</dbReference>
<evidence type="ECO:0000313" key="2">
    <source>
        <dbReference type="EMBL" id="OMD19864.1"/>
    </source>
</evidence>
<dbReference type="AlphaFoldDB" id="A0A1R0WRV8"/>
<proteinExistence type="predicted"/>
<evidence type="ECO:0000259" key="1">
    <source>
        <dbReference type="PROSITE" id="PS51186"/>
    </source>
</evidence>
<dbReference type="InterPro" id="IPR027365">
    <property type="entry name" value="GNAT_acetyltra_YdfB-like"/>
</dbReference>
<dbReference type="Pfam" id="PF12746">
    <property type="entry name" value="GNAT_acetyltran"/>
    <property type="match status" value="1"/>
</dbReference>
<dbReference type="GO" id="GO:0016747">
    <property type="term" value="F:acyltransferase activity, transferring groups other than amino-acyl groups"/>
    <property type="evidence" value="ECO:0007669"/>
    <property type="project" value="InterPro"/>
</dbReference>
<protein>
    <recommendedName>
        <fullName evidence="1">N-acetyltransferase domain-containing protein</fullName>
    </recommendedName>
</protein>
<dbReference type="EMBL" id="MKQP01000111">
    <property type="protein sequence ID" value="OMD19864.1"/>
    <property type="molecule type" value="Genomic_DNA"/>
</dbReference>
<reference evidence="2 3" key="1">
    <citation type="submission" date="2016-10" db="EMBL/GenBank/DDBJ databases">
        <title>Paenibacillus species isolates.</title>
        <authorList>
            <person name="Beno S.M."/>
        </authorList>
    </citation>
    <scope>NUCLEOTIDE SEQUENCE [LARGE SCALE GENOMIC DNA]</scope>
    <source>
        <strain evidence="2 3">FSL H7-0604</strain>
    </source>
</reference>
<dbReference type="InterPro" id="IPR000182">
    <property type="entry name" value="GNAT_dom"/>
</dbReference>
<sequence length="265" mass="29939">MIRKLTKDDQELLMALLRKEPALNLFIIGDVENFGFEQDFMDLWGEIDPADGRIKAVLLRFYRSYLPYADGPFDVEGFAEIIRKDNDIHMISGASEVVKAFDGEINFKQVKQLYFAELKDMNNKIIESFSSAEPIKKATVQDVEAICALTDTIEEFESSRNGSRTSLRKTLESNTGRTYYMEREDKVIVTASTSAENSMSAMIVGVATHQAFREQGLASRVMAQLCADLLHEGKSLCLFYDNPHAGVIYKRLGFQDIGSWTLVNM</sequence>
<gene>
    <name evidence="2" type="ORF">BJP51_11085</name>
</gene>
<dbReference type="RefSeq" id="WP_036687750.1">
    <property type="nucleotide sequence ID" value="NZ_MKQP01000111.1"/>
</dbReference>
<comment type="caution">
    <text evidence="2">The sequence shown here is derived from an EMBL/GenBank/DDBJ whole genome shotgun (WGS) entry which is preliminary data.</text>
</comment>
<evidence type="ECO:0000313" key="3">
    <source>
        <dbReference type="Proteomes" id="UP000187465"/>
    </source>
</evidence>
<name>A0A1R0WRV8_9BACL</name>